<evidence type="ECO:0000313" key="2">
    <source>
        <dbReference type="EMBL" id="ACL59200.1"/>
    </source>
</evidence>
<gene>
    <name evidence="2" type="ordered locus">Mnod_4324</name>
</gene>
<dbReference type="KEGG" id="mno:Mnod_4324"/>
<dbReference type="AlphaFoldDB" id="B8IAD7"/>
<dbReference type="Proteomes" id="UP000008207">
    <property type="component" value="Chromosome"/>
</dbReference>
<accession>B8IAD7</accession>
<dbReference type="PROSITE" id="PS50404">
    <property type="entry name" value="GST_NTER"/>
    <property type="match status" value="1"/>
</dbReference>
<dbReference type="PROSITE" id="PS51354">
    <property type="entry name" value="GLUTAREDOXIN_2"/>
    <property type="match status" value="1"/>
</dbReference>
<evidence type="ECO:0000259" key="1">
    <source>
        <dbReference type="PROSITE" id="PS50404"/>
    </source>
</evidence>
<dbReference type="HOGENOM" id="CLU_011226_12_2_5"/>
<dbReference type="SUPFAM" id="SSF52833">
    <property type="entry name" value="Thioredoxin-like"/>
    <property type="match status" value="1"/>
</dbReference>
<dbReference type="EMBL" id="CP001349">
    <property type="protein sequence ID" value="ACL59200.1"/>
    <property type="molecule type" value="Genomic_DNA"/>
</dbReference>
<dbReference type="SUPFAM" id="SSF47616">
    <property type="entry name" value="GST C-terminal domain-like"/>
    <property type="match status" value="1"/>
</dbReference>
<dbReference type="Pfam" id="PF13409">
    <property type="entry name" value="GST_N_2"/>
    <property type="match status" value="1"/>
</dbReference>
<sequence>MPMTLFYAPRSPFAAKVRVCLAEMAGAKDEVEEVPADPWTDETLRALNPLCKVPTLRLDAAAGGGNLYGSSVIVQYLDARFDGKLVPTEGPTRWDALRREALGDGLAEAVIRRFVEGLDPDNARRDKVIARQEAAITAVLDHLDAEAAWTESALDLGAVAVGTALRYLTGRSPEITWQAERPRLAGWFGRFITRPSVATLGY</sequence>
<organism evidence="2 3">
    <name type="scientific">Methylobacterium nodulans (strain LMG 21967 / CNCM I-2342 / ORS 2060)</name>
    <dbReference type="NCBI Taxonomy" id="460265"/>
    <lineage>
        <taxon>Bacteria</taxon>
        <taxon>Pseudomonadati</taxon>
        <taxon>Pseudomonadota</taxon>
        <taxon>Alphaproteobacteria</taxon>
        <taxon>Hyphomicrobiales</taxon>
        <taxon>Methylobacteriaceae</taxon>
        <taxon>Methylobacterium</taxon>
    </lineage>
</organism>
<dbReference type="STRING" id="460265.Mnod_4324"/>
<dbReference type="InterPro" id="IPR036282">
    <property type="entry name" value="Glutathione-S-Trfase_C_sf"/>
</dbReference>
<reference evidence="2 3" key="1">
    <citation type="submission" date="2009-01" db="EMBL/GenBank/DDBJ databases">
        <title>Complete sequence of chromosome of Methylobacterium nodulans ORS 2060.</title>
        <authorList>
            <consortium name="US DOE Joint Genome Institute"/>
            <person name="Lucas S."/>
            <person name="Copeland A."/>
            <person name="Lapidus A."/>
            <person name="Glavina del Rio T."/>
            <person name="Dalin E."/>
            <person name="Tice H."/>
            <person name="Bruce D."/>
            <person name="Goodwin L."/>
            <person name="Pitluck S."/>
            <person name="Sims D."/>
            <person name="Brettin T."/>
            <person name="Detter J.C."/>
            <person name="Han C."/>
            <person name="Larimer F."/>
            <person name="Land M."/>
            <person name="Hauser L."/>
            <person name="Kyrpides N."/>
            <person name="Ivanova N."/>
            <person name="Marx C.J."/>
            <person name="Richardson P."/>
        </authorList>
    </citation>
    <scope>NUCLEOTIDE SEQUENCE [LARGE SCALE GENOMIC DNA]</scope>
    <source>
        <strain evidence="3">LMG 21967 / CNCM I-2342 / ORS 2060</strain>
    </source>
</reference>
<dbReference type="InterPro" id="IPR036249">
    <property type="entry name" value="Thioredoxin-like_sf"/>
</dbReference>
<dbReference type="InterPro" id="IPR004045">
    <property type="entry name" value="Glutathione_S-Trfase_N"/>
</dbReference>
<dbReference type="eggNOG" id="COG0625">
    <property type="taxonomic scope" value="Bacteria"/>
</dbReference>
<evidence type="ECO:0000313" key="3">
    <source>
        <dbReference type="Proteomes" id="UP000008207"/>
    </source>
</evidence>
<proteinExistence type="predicted"/>
<dbReference type="Gene3D" id="1.20.1050.10">
    <property type="match status" value="1"/>
</dbReference>
<feature type="domain" description="GST N-terminal" evidence="1">
    <location>
        <begin position="1"/>
        <end position="85"/>
    </location>
</feature>
<name>B8IAD7_METNO</name>
<keyword evidence="3" id="KW-1185">Reference proteome</keyword>
<dbReference type="GO" id="GO:0016740">
    <property type="term" value="F:transferase activity"/>
    <property type="evidence" value="ECO:0007669"/>
    <property type="project" value="UniProtKB-KW"/>
</dbReference>
<dbReference type="Pfam" id="PF13410">
    <property type="entry name" value="GST_C_2"/>
    <property type="match status" value="1"/>
</dbReference>
<dbReference type="OrthoDB" id="9795329at2"/>
<protein>
    <submittedName>
        <fullName evidence="2">Glutathione S-transferase domain protein</fullName>
    </submittedName>
</protein>
<keyword evidence="2" id="KW-0808">Transferase</keyword>
<dbReference type="Gene3D" id="3.40.30.10">
    <property type="entry name" value="Glutaredoxin"/>
    <property type="match status" value="1"/>
</dbReference>